<dbReference type="SUPFAM" id="SSF51261">
    <property type="entry name" value="Duplicated hybrid motif"/>
    <property type="match status" value="1"/>
</dbReference>
<keyword evidence="4" id="KW-1185">Reference proteome</keyword>
<dbReference type="Gene3D" id="2.70.70.10">
    <property type="entry name" value="Glucose Permease (Domain IIA)"/>
    <property type="match status" value="1"/>
</dbReference>
<dbReference type="CDD" id="cd12797">
    <property type="entry name" value="M23_peptidase"/>
    <property type="match status" value="1"/>
</dbReference>
<dbReference type="EMBL" id="QFKX01000006">
    <property type="protein sequence ID" value="PWH05235.1"/>
    <property type="molecule type" value="Genomic_DNA"/>
</dbReference>
<evidence type="ECO:0000313" key="3">
    <source>
        <dbReference type="EMBL" id="PWH05235.1"/>
    </source>
</evidence>
<dbReference type="GO" id="GO:0004222">
    <property type="term" value="F:metalloendopeptidase activity"/>
    <property type="evidence" value="ECO:0007669"/>
    <property type="project" value="TreeGrafter"/>
</dbReference>
<proteinExistence type="predicted"/>
<feature type="compositionally biased region" description="Basic and acidic residues" evidence="1">
    <location>
        <begin position="295"/>
        <end position="307"/>
    </location>
</feature>
<dbReference type="PANTHER" id="PTHR21666:SF270">
    <property type="entry name" value="MUREIN HYDROLASE ACTIVATOR ENVC"/>
    <property type="match status" value="1"/>
</dbReference>
<evidence type="ECO:0000256" key="1">
    <source>
        <dbReference type="SAM" id="MobiDB-lite"/>
    </source>
</evidence>
<feature type="compositionally biased region" description="Low complexity" evidence="1">
    <location>
        <begin position="318"/>
        <end position="335"/>
    </location>
</feature>
<protein>
    <submittedName>
        <fullName evidence="3">Metalloendopeptidase</fullName>
    </submittedName>
</protein>
<dbReference type="Gene3D" id="6.10.250.3150">
    <property type="match status" value="1"/>
</dbReference>
<evidence type="ECO:0000313" key="4">
    <source>
        <dbReference type="Proteomes" id="UP000245590"/>
    </source>
</evidence>
<feature type="compositionally biased region" description="Basic and acidic residues" evidence="1">
    <location>
        <begin position="227"/>
        <end position="251"/>
    </location>
</feature>
<dbReference type="InterPro" id="IPR016047">
    <property type="entry name" value="M23ase_b-sheet_dom"/>
</dbReference>
<dbReference type="Proteomes" id="UP000245590">
    <property type="component" value="Unassembled WGS sequence"/>
</dbReference>
<feature type="compositionally biased region" description="Basic and acidic residues" evidence="1">
    <location>
        <begin position="267"/>
        <end position="287"/>
    </location>
</feature>
<evidence type="ECO:0000259" key="2">
    <source>
        <dbReference type="Pfam" id="PF01551"/>
    </source>
</evidence>
<feature type="region of interest" description="Disordered" evidence="1">
    <location>
        <begin position="265"/>
        <end position="344"/>
    </location>
</feature>
<dbReference type="Pfam" id="PF01551">
    <property type="entry name" value="Peptidase_M23"/>
    <property type="match status" value="1"/>
</dbReference>
<sequence>MTPRDHRRSALAAPSVRVAGAPSRHLHLVVLMVLALALVATQVMVVPLTSASADGDRQKKEQEKASVDEQLDDLRIELSDVNSDLADTYLALTETELRIPELQDTLQKAKDELSDAEDEDREIGGRLDDAQDEEAELSGEVDSGKQEVDSSNEQLDEVALAAYKGGGIPDPTSVYVGAADPQNAVDRSMNFQLTMQAQGTRLDQLETDQSVTENAADRLDAVRDEIDDLKDQSEKAVDRKQTAKKKAQDAKDDLDDLYATQKSQAADLKDKKAKYEDDQSGLEDRSSALDSEISDLIKQEEEAERARKAAAAKKKSSGSDSSGGASISSPVSKSGWMAPSTARRSSPFGWRVHPVYHTRKLHAGMDFAASCGTPAKATKDGTVLGTTSNHSAGNKVILGHGRANGHVVTSSYHHLERFAVSAGQHVKKGQTVGYVGTTGSSTGCHLHFEIHEDGTAVNPVNYVG</sequence>
<feature type="domain" description="M23ase beta-sheet core" evidence="2">
    <location>
        <begin position="361"/>
        <end position="459"/>
    </location>
</feature>
<accession>A0A2U2RHI6</accession>
<dbReference type="InterPro" id="IPR011055">
    <property type="entry name" value="Dup_hybrid_motif"/>
</dbReference>
<dbReference type="RefSeq" id="WP_109276697.1">
    <property type="nucleotide sequence ID" value="NZ_QFKX01000006.1"/>
</dbReference>
<reference evidence="3 4" key="1">
    <citation type="submission" date="2018-05" db="EMBL/GenBank/DDBJ databases">
        <title>Brachybacterium sp. M1HQ-2T, whole genome shotgun sequence.</title>
        <authorList>
            <person name="Tuo L."/>
        </authorList>
    </citation>
    <scope>NUCLEOTIDE SEQUENCE [LARGE SCALE GENOMIC DNA]</scope>
    <source>
        <strain evidence="3 4">M1HQ-2</strain>
    </source>
</reference>
<dbReference type="SUPFAM" id="SSF90257">
    <property type="entry name" value="Myosin rod fragments"/>
    <property type="match status" value="1"/>
</dbReference>
<dbReference type="AlphaFoldDB" id="A0A2U2RHI6"/>
<feature type="region of interest" description="Disordered" evidence="1">
    <location>
        <begin position="227"/>
        <end position="252"/>
    </location>
</feature>
<name>A0A2U2RHI6_9MICO</name>
<organism evidence="3 4">
    <name type="scientific">Brachybacterium endophyticum</name>
    <dbReference type="NCBI Taxonomy" id="2182385"/>
    <lineage>
        <taxon>Bacteria</taxon>
        <taxon>Bacillati</taxon>
        <taxon>Actinomycetota</taxon>
        <taxon>Actinomycetes</taxon>
        <taxon>Micrococcales</taxon>
        <taxon>Dermabacteraceae</taxon>
        <taxon>Brachybacterium</taxon>
    </lineage>
</organism>
<gene>
    <name evidence="3" type="ORF">DEO23_14245</name>
</gene>
<dbReference type="InterPro" id="IPR050570">
    <property type="entry name" value="Cell_wall_metabolism_enzyme"/>
</dbReference>
<comment type="caution">
    <text evidence="3">The sequence shown here is derived from an EMBL/GenBank/DDBJ whole genome shotgun (WGS) entry which is preliminary data.</text>
</comment>
<dbReference type="PANTHER" id="PTHR21666">
    <property type="entry name" value="PEPTIDASE-RELATED"/>
    <property type="match status" value="1"/>
</dbReference>
<feature type="region of interest" description="Disordered" evidence="1">
    <location>
        <begin position="110"/>
        <end position="132"/>
    </location>
</feature>
<dbReference type="OrthoDB" id="1099523at2"/>